<protein>
    <submittedName>
        <fullName evidence="1">Uncharacterized protein</fullName>
    </submittedName>
</protein>
<keyword evidence="2" id="KW-1185">Reference proteome</keyword>
<dbReference type="EMBL" id="CM047898">
    <property type="protein sequence ID" value="KAJ0105886.1"/>
    <property type="molecule type" value="Genomic_DNA"/>
</dbReference>
<comment type="caution">
    <text evidence="1">The sequence shown here is derived from an EMBL/GenBank/DDBJ whole genome shotgun (WGS) entry which is preliminary data.</text>
</comment>
<gene>
    <name evidence="1" type="ORF">Patl1_19255</name>
</gene>
<proteinExistence type="predicted"/>
<name>A0ACC1C1N5_9ROSI</name>
<sequence>MWETSNALNSIYNYRKLYLYPNGSDNEEANISIGLRLAYMSSLSSGWEINAIINCFEFNQLQDKYVAKQGTFRVIMSYHNLPQNFQTSGVNLAMPE</sequence>
<organism evidence="1 2">
    <name type="scientific">Pistacia atlantica</name>
    <dbReference type="NCBI Taxonomy" id="434234"/>
    <lineage>
        <taxon>Eukaryota</taxon>
        <taxon>Viridiplantae</taxon>
        <taxon>Streptophyta</taxon>
        <taxon>Embryophyta</taxon>
        <taxon>Tracheophyta</taxon>
        <taxon>Spermatophyta</taxon>
        <taxon>Magnoliopsida</taxon>
        <taxon>eudicotyledons</taxon>
        <taxon>Gunneridae</taxon>
        <taxon>Pentapetalae</taxon>
        <taxon>rosids</taxon>
        <taxon>malvids</taxon>
        <taxon>Sapindales</taxon>
        <taxon>Anacardiaceae</taxon>
        <taxon>Pistacia</taxon>
    </lineage>
</organism>
<evidence type="ECO:0000313" key="2">
    <source>
        <dbReference type="Proteomes" id="UP001164250"/>
    </source>
</evidence>
<evidence type="ECO:0000313" key="1">
    <source>
        <dbReference type="EMBL" id="KAJ0105886.1"/>
    </source>
</evidence>
<reference evidence="2" key="1">
    <citation type="journal article" date="2023" name="G3 (Bethesda)">
        <title>Genome assembly and association tests identify interacting loci associated with vigor, precocity, and sex in interspecific pistachio rootstocks.</title>
        <authorList>
            <person name="Palmer W."/>
            <person name="Jacygrad E."/>
            <person name="Sagayaradj S."/>
            <person name="Cavanaugh K."/>
            <person name="Han R."/>
            <person name="Bertier L."/>
            <person name="Beede B."/>
            <person name="Kafkas S."/>
            <person name="Golino D."/>
            <person name="Preece J."/>
            <person name="Michelmore R."/>
        </authorList>
    </citation>
    <scope>NUCLEOTIDE SEQUENCE [LARGE SCALE GENOMIC DNA]</scope>
</reference>
<dbReference type="Proteomes" id="UP001164250">
    <property type="component" value="Chromosome 2"/>
</dbReference>
<accession>A0ACC1C1N5</accession>